<comment type="similarity">
    <text evidence="1 2">Belongs to the outer membrane factor (OMF) (TC 1.B.17) family.</text>
</comment>
<name>A0A370NBP0_9BURK</name>
<evidence type="ECO:0000313" key="4">
    <source>
        <dbReference type="EMBL" id="RDK02995.1"/>
    </source>
</evidence>
<dbReference type="Gene3D" id="2.20.200.10">
    <property type="entry name" value="Outer membrane efflux proteins (OEP)"/>
    <property type="match status" value="1"/>
</dbReference>
<keyword evidence="5" id="KW-1185">Reference proteome</keyword>
<evidence type="ECO:0000256" key="2">
    <source>
        <dbReference type="RuleBase" id="RU362097"/>
    </source>
</evidence>
<dbReference type="OrthoDB" id="9770517at2"/>
<dbReference type="GO" id="GO:0005886">
    <property type="term" value="C:plasma membrane"/>
    <property type="evidence" value="ECO:0007669"/>
    <property type="project" value="UniProtKB-SubCell"/>
</dbReference>
<dbReference type="Proteomes" id="UP000254875">
    <property type="component" value="Unassembled WGS sequence"/>
</dbReference>
<accession>A0A370NBP0</accession>
<evidence type="ECO:0000313" key="5">
    <source>
        <dbReference type="Proteomes" id="UP000254875"/>
    </source>
</evidence>
<evidence type="ECO:0000256" key="1">
    <source>
        <dbReference type="ARBA" id="ARBA00007613"/>
    </source>
</evidence>
<reference evidence="5" key="1">
    <citation type="submission" date="2018-05" db="EMBL/GenBank/DDBJ databases">
        <authorList>
            <person name="Feng T."/>
        </authorList>
    </citation>
    <scope>NUCLEOTIDE SEQUENCE [LARGE SCALE GENOMIC DNA]</scope>
    <source>
        <strain evidence="5">S27</strain>
    </source>
</reference>
<dbReference type="PANTHER" id="PTHR30203">
    <property type="entry name" value="OUTER MEMBRANE CATION EFFLUX PROTEIN"/>
    <property type="match status" value="1"/>
</dbReference>
<dbReference type="RefSeq" id="WP_115100391.1">
    <property type="nucleotide sequence ID" value="NZ_QHKS01000005.1"/>
</dbReference>
<protein>
    <submittedName>
        <fullName evidence="4">ABC transporter permease</fullName>
    </submittedName>
</protein>
<feature type="signal peptide" evidence="2">
    <location>
        <begin position="1"/>
        <end position="22"/>
    </location>
</feature>
<feature type="coiled-coil region" evidence="3">
    <location>
        <begin position="393"/>
        <end position="420"/>
    </location>
</feature>
<dbReference type="Pfam" id="PF02321">
    <property type="entry name" value="OEP"/>
    <property type="match status" value="2"/>
</dbReference>
<keyword evidence="2" id="KW-0472">Membrane</keyword>
<sequence length="487" mass="52200">MKRLALLPFLALCACTVGPDFHAPAPPDTQTYTRERLPAATEAASGAAGSSQTFTSSGHAASMWWTQFHSEPLDRLVDQALRQSPTLAQARAKLIEARENYNAQAGATQFPSVDAKVSGARQKVDTAAFGIPNVPNRGPFSLFNASVSVSYVFDIFGGNRRTLEALMAQADYQTFEFEAARLSIAGNVVATVVRRASLQQQIELTQRLADTQAQQLAIMQARFAAGGASELDLRSQRGLLAQTRASLPPLATQRAQAEHQLAILLGVAPSQAEFDEMTLDSLHLPGNVPVTLPSTLARERPDIRASEALLHQASANIGVATANLYPQFSLSAGIGSERTDIQDVVKGLNIWNIGLNITQPIFHGGELRAKKRSAQAAYDDALAGYQQTVLQALQQVADTLTALQNDARTLQARDDAAQQAQASLAIAHAQYAAGGVSQFGLLDTQRQTLQTALDRTRAQADRFTDTAALFQSLGGGWQAAAMEQQQP</sequence>
<dbReference type="PANTHER" id="PTHR30203:SF33">
    <property type="entry name" value="BLR4455 PROTEIN"/>
    <property type="match status" value="1"/>
</dbReference>
<dbReference type="AlphaFoldDB" id="A0A370NBP0"/>
<dbReference type="EMBL" id="QHKS01000005">
    <property type="protein sequence ID" value="RDK02995.1"/>
    <property type="molecule type" value="Genomic_DNA"/>
</dbReference>
<dbReference type="NCBIfam" id="TIGR01845">
    <property type="entry name" value="outer_NodT"/>
    <property type="match status" value="1"/>
</dbReference>
<dbReference type="InterPro" id="IPR003423">
    <property type="entry name" value="OMP_efflux"/>
</dbReference>
<keyword evidence="2" id="KW-1134">Transmembrane beta strand</keyword>
<proteinExistence type="inferred from homology"/>
<organism evidence="4 5">
    <name type="scientific">Paraburkholderia lacunae</name>
    <dbReference type="NCBI Taxonomy" id="2211104"/>
    <lineage>
        <taxon>Bacteria</taxon>
        <taxon>Pseudomonadati</taxon>
        <taxon>Pseudomonadota</taxon>
        <taxon>Betaproteobacteria</taxon>
        <taxon>Burkholderiales</taxon>
        <taxon>Burkholderiaceae</taxon>
        <taxon>Paraburkholderia</taxon>
    </lineage>
</organism>
<dbReference type="Gene3D" id="1.20.1600.10">
    <property type="entry name" value="Outer membrane efflux proteins (OEP)"/>
    <property type="match status" value="1"/>
</dbReference>
<dbReference type="PROSITE" id="PS51257">
    <property type="entry name" value="PROKAR_LIPOPROTEIN"/>
    <property type="match status" value="1"/>
</dbReference>
<gene>
    <name evidence="4" type="ORF">DLM46_08785</name>
</gene>
<dbReference type="InterPro" id="IPR010131">
    <property type="entry name" value="MdtP/NodT-like"/>
</dbReference>
<comment type="subcellular location">
    <subcellularLocation>
        <location evidence="2">Cell membrane</location>
        <topology evidence="2">Lipid-anchor</topology>
    </subcellularLocation>
</comment>
<feature type="chain" id="PRO_5016477027" evidence="2">
    <location>
        <begin position="23"/>
        <end position="487"/>
    </location>
</feature>
<dbReference type="GO" id="GO:0015562">
    <property type="term" value="F:efflux transmembrane transporter activity"/>
    <property type="evidence" value="ECO:0007669"/>
    <property type="project" value="InterPro"/>
</dbReference>
<keyword evidence="2" id="KW-0732">Signal</keyword>
<evidence type="ECO:0000256" key="3">
    <source>
        <dbReference type="SAM" id="Coils"/>
    </source>
</evidence>
<keyword evidence="2" id="KW-0564">Palmitate</keyword>
<keyword evidence="2" id="KW-0449">Lipoprotein</keyword>
<keyword evidence="2" id="KW-0812">Transmembrane</keyword>
<keyword evidence="3" id="KW-0175">Coiled coil</keyword>
<dbReference type="SUPFAM" id="SSF56954">
    <property type="entry name" value="Outer membrane efflux proteins (OEP)"/>
    <property type="match status" value="1"/>
</dbReference>
<comment type="caution">
    <text evidence="4">The sequence shown here is derived from an EMBL/GenBank/DDBJ whole genome shotgun (WGS) entry which is preliminary data.</text>
</comment>